<evidence type="ECO:0000313" key="2">
    <source>
        <dbReference type="Proteomes" id="UP001483898"/>
    </source>
</evidence>
<proteinExistence type="predicted"/>
<accession>A0ABZ3CDP4</accession>
<keyword evidence="2" id="KW-1185">Reference proteome</keyword>
<organism evidence="1 2">
    <name type="scientific">Candidatus Phytoplasma asteris</name>
    <dbReference type="NCBI Taxonomy" id="85620"/>
    <lineage>
        <taxon>Bacteria</taxon>
        <taxon>Bacillati</taxon>
        <taxon>Mycoplasmatota</taxon>
        <taxon>Mollicutes</taxon>
        <taxon>Acholeplasmatales</taxon>
        <taxon>Acholeplasmataceae</taxon>
        <taxon>Candidatus Phytoplasma</taxon>
        <taxon>16SrI (Aster yellows group)</taxon>
    </lineage>
</organism>
<reference evidence="1" key="1">
    <citation type="submission" date="2023-06" db="EMBL/GenBank/DDBJ databases">
        <title>Complete Genome of Candidatus Phytoplasma asteris M8.</title>
        <authorList>
            <person name="Toth R."/>
            <person name="Ilic A.-M."/>
            <person name="Huettel B."/>
            <person name="Duduk B."/>
            <person name="Kube M."/>
        </authorList>
    </citation>
    <scope>NUCLEOTIDE SEQUENCE [LARGE SCALE GENOMIC DNA]</scope>
    <source>
        <strain evidence="1">M8</strain>
    </source>
</reference>
<protein>
    <submittedName>
        <fullName evidence="1">Secreted protein</fullName>
    </submittedName>
</protein>
<dbReference type="Proteomes" id="UP001483898">
    <property type="component" value="Chromosome"/>
</dbReference>
<evidence type="ECO:0000313" key="1">
    <source>
        <dbReference type="EMBL" id="WZX02595.1"/>
    </source>
</evidence>
<sequence length="37" mass="4461">MDFFLFLRFFICLKKRNATVRQQQNEQNAFSGSQSFI</sequence>
<name>A0ABZ3CDP4_9MOLU</name>
<gene>
    <name evidence="1" type="ORF">QN326_06420</name>
</gene>
<dbReference type="EMBL" id="CP128414">
    <property type="protein sequence ID" value="WZX02595.1"/>
    <property type="molecule type" value="Genomic_DNA"/>
</dbReference>